<proteinExistence type="predicted"/>
<protein>
    <submittedName>
        <fullName evidence="2">Uncharacterized protein</fullName>
    </submittedName>
</protein>
<dbReference type="RefSeq" id="WP_281630976.1">
    <property type="nucleotide sequence ID" value="NZ_JBHILI010000003.1"/>
</dbReference>
<dbReference type="EMBL" id="JBHILJ010000001">
    <property type="protein sequence ID" value="MFB5735022.1"/>
    <property type="molecule type" value="Genomic_DNA"/>
</dbReference>
<evidence type="ECO:0000313" key="2">
    <source>
        <dbReference type="EMBL" id="MFB5735022.1"/>
    </source>
</evidence>
<keyword evidence="1" id="KW-0175">Coiled coil</keyword>
<keyword evidence="3" id="KW-1185">Reference proteome</keyword>
<sequence length="42" mass="4776">MGELEKDINEITDESSRLNSEIDRIKKQASELRILSDQAGDK</sequence>
<accession>A0ABV5BI84</accession>
<evidence type="ECO:0000256" key="1">
    <source>
        <dbReference type="SAM" id="Coils"/>
    </source>
</evidence>
<feature type="coiled-coil region" evidence="1">
    <location>
        <begin position="1"/>
        <end position="35"/>
    </location>
</feature>
<gene>
    <name evidence="2" type="ORF">ACE5IX_00750</name>
</gene>
<evidence type="ECO:0000313" key="3">
    <source>
        <dbReference type="Proteomes" id="UP001580391"/>
    </source>
</evidence>
<comment type="caution">
    <text evidence="2">The sequence shown here is derived from an EMBL/GenBank/DDBJ whole genome shotgun (WGS) entry which is preliminary data.</text>
</comment>
<organism evidence="2 3">
    <name type="scientific">Leptospira wolffii</name>
    <dbReference type="NCBI Taxonomy" id="409998"/>
    <lineage>
        <taxon>Bacteria</taxon>
        <taxon>Pseudomonadati</taxon>
        <taxon>Spirochaetota</taxon>
        <taxon>Spirochaetia</taxon>
        <taxon>Leptospirales</taxon>
        <taxon>Leptospiraceae</taxon>
        <taxon>Leptospira</taxon>
    </lineage>
</organism>
<name>A0ABV5BI84_9LEPT</name>
<reference evidence="2 3" key="1">
    <citation type="submission" date="2024-09" db="EMBL/GenBank/DDBJ databases">
        <title>Taxonomic and Genotyping Characterization of Leptospira Strains isolated from Multiple Sources in Colombia highlights the importance of intermediate species.</title>
        <authorList>
            <person name="Torres Higuera L."/>
            <person name="Rojas Tapias D."/>
            <person name="Jimenez Velasquez S."/>
            <person name="Renjifo Ibanez C."/>
        </authorList>
    </citation>
    <scope>NUCLEOTIDE SEQUENCE [LARGE SCALE GENOMIC DNA]</scope>
    <source>
        <strain evidence="2 3">Lep080</strain>
    </source>
</reference>
<dbReference type="Proteomes" id="UP001580391">
    <property type="component" value="Unassembled WGS sequence"/>
</dbReference>